<feature type="coiled-coil region" evidence="3">
    <location>
        <begin position="525"/>
        <end position="587"/>
    </location>
</feature>
<dbReference type="AlphaFoldDB" id="A0A1U7M7Q2"/>
<organism evidence="5 6">
    <name type="scientific">Tissierella creatinophila DSM 6911</name>
    <dbReference type="NCBI Taxonomy" id="1123403"/>
    <lineage>
        <taxon>Bacteria</taxon>
        <taxon>Bacillati</taxon>
        <taxon>Bacillota</taxon>
        <taxon>Tissierellia</taxon>
        <taxon>Tissierellales</taxon>
        <taxon>Tissierellaceae</taxon>
        <taxon>Tissierella</taxon>
    </lineage>
</organism>
<dbReference type="SUPFAM" id="SSF58104">
    <property type="entry name" value="Methyl-accepting chemotaxis protein (MCP) signaling domain"/>
    <property type="match status" value="1"/>
</dbReference>
<feature type="domain" description="Methyl-accepting transducer" evidence="4">
    <location>
        <begin position="314"/>
        <end position="564"/>
    </location>
</feature>
<evidence type="ECO:0000313" key="6">
    <source>
        <dbReference type="Proteomes" id="UP000186112"/>
    </source>
</evidence>
<keyword evidence="1 2" id="KW-0807">Transducer</keyword>
<name>A0A1U7M7Q2_TISCR</name>
<comment type="caution">
    <text evidence="5">The sequence shown here is derived from an EMBL/GenBank/DDBJ whole genome shotgun (WGS) entry which is preliminary data.</text>
</comment>
<dbReference type="PANTHER" id="PTHR32089:SF112">
    <property type="entry name" value="LYSOZYME-LIKE PROTEIN-RELATED"/>
    <property type="match status" value="1"/>
</dbReference>
<sequence>MKGTIVSAWVETCRELYGEDLTNESLLHNSIDKDRIFRPSEDIPDKEAIGILEYIGKKLDKSSDYMWRTMGNHNVITYTKVYPAFFRYKNLYSFLQAMYDIHVVVTKRVKGAKPPILDIKPVDKYTAHMTYSSPRGMFSYFEGMLEGAAKYFKEDVKVETLERTDDFLKLAITFPKEIYYQKKFMINNALSFGFINNMEGKIALSSLLFVGLPSALIFRFAPESASIVSVLILSAIIPFIISKGLFRPLKHINLYLDELKNKDFSLIHNMSTNDFFEDINEKLREIKDSIKTDFVGHKGTTDELNVFADRFAQISKNMSATSNDMSAVVDQVAEGATSQAFETEEIAISLNNSITSLNGVVERENKGKIELELSVETISKGFKDLKSTSNSLNRVLEQFSGVRTKGNDLQNRAKEVRSIVDTVEKIAEQTNLLALNASIEAARAGEHGRGFDVVASEIRTLAEGSKDAVKTINTNLESFILNIDTLVLDISDQYNVLENENIKLNSITDENMVSINSIEKVNLLIANLINELNIEANNMNSISQNIESLAAIAEENSAASQEASANIQIYSEEIKKMTRNIDEFKKVSMEFSQDLEVYIL</sequence>
<dbReference type="SUPFAM" id="SSF111126">
    <property type="entry name" value="Ligand-binding domain in the NO signalling and Golgi transport"/>
    <property type="match status" value="1"/>
</dbReference>
<dbReference type="GO" id="GO:0016020">
    <property type="term" value="C:membrane"/>
    <property type="evidence" value="ECO:0007669"/>
    <property type="project" value="InterPro"/>
</dbReference>
<evidence type="ECO:0000256" key="2">
    <source>
        <dbReference type="PROSITE-ProRule" id="PRU00284"/>
    </source>
</evidence>
<dbReference type="InterPro" id="IPR011644">
    <property type="entry name" value="Heme_NO-bd"/>
</dbReference>
<dbReference type="OrthoDB" id="1660488at2"/>
<proteinExistence type="predicted"/>
<evidence type="ECO:0000256" key="3">
    <source>
        <dbReference type="SAM" id="Coils"/>
    </source>
</evidence>
<dbReference type="Pfam" id="PF07700">
    <property type="entry name" value="HNOB"/>
    <property type="match status" value="1"/>
</dbReference>
<dbReference type="Proteomes" id="UP000186112">
    <property type="component" value="Unassembled WGS sequence"/>
</dbReference>
<dbReference type="InterPro" id="IPR004089">
    <property type="entry name" value="MCPsignal_dom"/>
</dbReference>
<evidence type="ECO:0000259" key="4">
    <source>
        <dbReference type="PROSITE" id="PS50111"/>
    </source>
</evidence>
<keyword evidence="6" id="KW-1185">Reference proteome</keyword>
<dbReference type="GO" id="GO:0020037">
    <property type="term" value="F:heme binding"/>
    <property type="evidence" value="ECO:0007669"/>
    <property type="project" value="InterPro"/>
</dbReference>
<evidence type="ECO:0000256" key="1">
    <source>
        <dbReference type="ARBA" id="ARBA00023224"/>
    </source>
</evidence>
<reference evidence="5 6" key="1">
    <citation type="submission" date="2016-02" db="EMBL/GenBank/DDBJ databases">
        <title>Genome sequence of Tissierella creatinophila DSM 6911.</title>
        <authorList>
            <person name="Poehlein A."/>
            <person name="Daniel R."/>
        </authorList>
    </citation>
    <scope>NUCLEOTIDE SEQUENCE [LARGE SCALE GENOMIC DNA]</scope>
    <source>
        <strain evidence="5 6">DSM 6911</strain>
    </source>
</reference>
<protein>
    <submittedName>
        <fullName evidence="5">Methyl-accepting chemotaxis protein McpB</fullName>
    </submittedName>
</protein>
<dbReference type="RefSeq" id="WP_075725635.1">
    <property type="nucleotide sequence ID" value="NZ_LTDM01000011.1"/>
</dbReference>
<dbReference type="EMBL" id="LTDM01000011">
    <property type="protein sequence ID" value="OLS03228.1"/>
    <property type="molecule type" value="Genomic_DNA"/>
</dbReference>
<accession>A0A1U7M7Q2</accession>
<dbReference type="Gene3D" id="1.10.287.950">
    <property type="entry name" value="Methyl-accepting chemotaxis protein"/>
    <property type="match status" value="1"/>
</dbReference>
<dbReference type="SMART" id="SM00283">
    <property type="entry name" value="MA"/>
    <property type="match status" value="1"/>
</dbReference>
<dbReference type="PANTHER" id="PTHR32089">
    <property type="entry name" value="METHYL-ACCEPTING CHEMOTAXIS PROTEIN MCPB"/>
    <property type="match status" value="1"/>
</dbReference>
<dbReference type="Pfam" id="PF00015">
    <property type="entry name" value="MCPsignal"/>
    <property type="match status" value="1"/>
</dbReference>
<evidence type="ECO:0000313" key="5">
    <source>
        <dbReference type="EMBL" id="OLS03228.1"/>
    </source>
</evidence>
<dbReference type="GO" id="GO:0007165">
    <property type="term" value="P:signal transduction"/>
    <property type="evidence" value="ECO:0007669"/>
    <property type="project" value="UniProtKB-KW"/>
</dbReference>
<dbReference type="InterPro" id="IPR038158">
    <property type="entry name" value="H-NOX_domain_sf"/>
</dbReference>
<dbReference type="Gene3D" id="3.90.1520.10">
    <property type="entry name" value="H-NOX domain"/>
    <property type="match status" value="1"/>
</dbReference>
<gene>
    <name evidence="5" type="primary">mcpB_2</name>
    <name evidence="5" type="ORF">TICRE_09290</name>
</gene>
<dbReference type="PROSITE" id="PS50111">
    <property type="entry name" value="CHEMOTAXIS_TRANSDUC_2"/>
    <property type="match status" value="1"/>
</dbReference>
<keyword evidence="3" id="KW-0175">Coiled coil</keyword>
<dbReference type="InterPro" id="IPR024096">
    <property type="entry name" value="NO_sig/Golgi_transp_ligand-bd"/>
</dbReference>